<proteinExistence type="predicted"/>
<sequence length="180" mass="19748">MHLYSVSVRRVPGSPGRHGERRGGIRAVGGCYRTLIPLSTVPPGGCLRASRRSDKTGLEQLEYWFVAVRLTVRRRTCTVDVSICGTHGRTSRCVVAESLEGFRSFRAHDVTSASWTQNPRNGSGGFVLGGRMELLRMPDFVDGSAWDALERAMAVEPSIMGSRVRPPRTLSACIERGARC</sequence>
<organism evidence="2 3">
    <name type="scientific">Candidatus Uhrbacteria bacterium RIFOXYB2_FULL_57_15</name>
    <dbReference type="NCBI Taxonomy" id="1802422"/>
    <lineage>
        <taxon>Bacteria</taxon>
        <taxon>Candidatus Uhriibacteriota</taxon>
    </lineage>
</organism>
<dbReference type="AlphaFoldDB" id="A0A1F7W9C6"/>
<gene>
    <name evidence="2" type="ORF">A2304_01365</name>
</gene>
<name>A0A1F7W9C6_9BACT</name>
<evidence type="ECO:0000313" key="2">
    <source>
        <dbReference type="EMBL" id="OGL99423.1"/>
    </source>
</evidence>
<dbReference type="Proteomes" id="UP000176501">
    <property type="component" value="Unassembled WGS sequence"/>
</dbReference>
<dbReference type="EMBL" id="MGFE01000005">
    <property type="protein sequence ID" value="OGL99423.1"/>
    <property type="molecule type" value="Genomic_DNA"/>
</dbReference>
<accession>A0A1F7W9C6</accession>
<protein>
    <submittedName>
        <fullName evidence="2">Uncharacterized protein</fullName>
    </submittedName>
</protein>
<comment type="caution">
    <text evidence="2">The sequence shown here is derived from an EMBL/GenBank/DDBJ whole genome shotgun (WGS) entry which is preliminary data.</text>
</comment>
<reference evidence="2 3" key="1">
    <citation type="journal article" date="2016" name="Nat. Commun.">
        <title>Thousands of microbial genomes shed light on interconnected biogeochemical processes in an aquifer system.</title>
        <authorList>
            <person name="Anantharaman K."/>
            <person name="Brown C.T."/>
            <person name="Hug L.A."/>
            <person name="Sharon I."/>
            <person name="Castelle C.J."/>
            <person name="Probst A.J."/>
            <person name="Thomas B.C."/>
            <person name="Singh A."/>
            <person name="Wilkins M.J."/>
            <person name="Karaoz U."/>
            <person name="Brodie E.L."/>
            <person name="Williams K.H."/>
            <person name="Hubbard S.S."/>
            <person name="Banfield J.F."/>
        </authorList>
    </citation>
    <scope>NUCLEOTIDE SEQUENCE [LARGE SCALE GENOMIC DNA]</scope>
</reference>
<evidence type="ECO:0000313" key="3">
    <source>
        <dbReference type="Proteomes" id="UP000176501"/>
    </source>
</evidence>
<evidence type="ECO:0000256" key="1">
    <source>
        <dbReference type="SAM" id="MobiDB-lite"/>
    </source>
</evidence>
<feature type="region of interest" description="Disordered" evidence="1">
    <location>
        <begin position="1"/>
        <end position="22"/>
    </location>
</feature>